<organism evidence="1 2">
    <name type="scientific">Rhipicephalus microplus</name>
    <name type="common">Cattle tick</name>
    <name type="synonym">Boophilus microplus</name>
    <dbReference type="NCBI Taxonomy" id="6941"/>
    <lineage>
        <taxon>Eukaryota</taxon>
        <taxon>Metazoa</taxon>
        <taxon>Ecdysozoa</taxon>
        <taxon>Arthropoda</taxon>
        <taxon>Chelicerata</taxon>
        <taxon>Arachnida</taxon>
        <taxon>Acari</taxon>
        <taxon>Parasitiformes</taxon>
        <taxon>Ixodida</taxon>
        <taxon>Ixodoidea</taxon>
        <taxon>Ixodidae</taxon>
        <taxon>Rhipicephalinae</taxon>
        <taxon>Rhipicephalus</taxon>
        <taxon>Boophilus</taxon>
    </lineage>
</organism>
<dbReference type="Proteomes" id="UP000821866">
    <property type="component" value="Chromosome 8"/>
</dbReference>
<name>A0A9J6DA83_RHIMP</name>
<dbReference type="VEuPathDB" id="VectorBase:LOC119177000"/>
<gene>
    <name evidence="1" type="ORF">HPB51_013546</name>
</gene>
<reference evidence="1" key="1">
    <citation type="journal article" date="2020" name="Cell">
        <title>Large-Scale Comparative Analyses of Tick Genomes Elucidate Their Genetic Diversity and Vector Capacities.</title>
        <authorList>
            <consortium name="Tick Genome and Microbiome Consortium (TIGMIC)"/>
            <person name="Jia N."/>
            <person name="Wang J."/>
            <person name="Shi W."/>
            <person name="Du L."/>
            <person name="Sun Y."/>
            <person name="Zhan W."/>
            <person name="Jiang J.F."/>
            <person name="Wang Q."/>
            <person name="Zhang B."/>
            <person name="Ji P."/>
            <person name="Bell-Sakyi L."/>
            <person name="Cui X.M."/>
            <person name="Yuan T.T."/>
            <person name="Jiang B.G."/>
            <person name="Yang W.F."/>
            <person name="Lam T.T."/>
            <person name="Chang Q.C."/>
            <person name="Ding S.J."/>
            <person name="Wang X.J."/>
            <person name="Zhu J.G."/>
            <person name="Ruan X.D."/>
            <person name="Zhao L."/>
            <person name="Wei J.T."/>
            <person name="Ye R.Z."/>
            <person name="Que T.C."/>
            <person name="Du C.H."/>
            <person name="Zhou Y.H."/>
            <person name="Cheng J.X."/>
            <person name="Dai P.F."/>
            <person name="Guo W.B."/>
            <person name="Han X.H."/>
            <person name="Huang E.J."/>
            <person name="Li L.F."/>
            <person name="Wei W."/>
            <person name="Gao Y.C."/>
            <person name="Liu J.Z."/>
            <person name="Shao H.Z."/>
            <person name="Wang X."/>
            <person name="Wang C.C."/>
            <person name="Yang T.C."/>
            <person name="Huo Q.B."/>
            <person name="Li W."/>
            <person name="Chen H.Y."/>
            <person name="Chen S.E."/>
            <person name="Zhou L.G."/>
            <person name="Ni X.B."/>
            <person name="Tian J.H."/>
            <person name="Sheng Y."/>
            <person name="Liu T."/>
            <person name="Pan Y.S."/>
            <person name="Xia L.Y."/>
            <person name="Li J."/>
            <person name="Zhao F."/>
            <person name="Cao W.C."/>
        </authorList>
    </citation>
    <scope>NUCLEOTIDE SEQUENCE</scope>
    <source>
        <strain evidence="1">Rmic-2018</strain>
    </source>
</reference>
<evidence type="ECO:0000313" key="2">
    <source>
        <dbReference type="Proteomes" id="UP000821866"/>
    </source>
</evidence>
<accession>A0A9J6DA83</accession>
<protein>
    <submittedName>
        <fullName evidence="1">Uncharacterized protein</fullName>
    </submittedName>
</protein>
<keyword evidence="2" id="KW-1185">Reference proteome</keyword>
<comment type="caution">
    <text evidence="1">The sequence shown here is derived from an EMBL/GenBank/DDBJ whole genome shotgun (WGS) entry which is preliminary data.</text>
</comment>
<dbReference type="EMBL" id="JABSTU010000010">
    <property type="protein sequence ID" value="KAH8018866.1"/>
    <property type="molecule type" value="Genomic_DNA"/>
</dbReference>
<reference evidence="1" key="2">
    <citation type="submission" date="2021-09" db="EMBL/GenBank/DDBJ databases">
        <authorList>
            <person name="Jia N."/>
            <person name="Wang J."/>
            <person name="Shi W."/>
            <person name="Du L."/>
            <person name="Sun Y."/>
            <person name="Zhan W."/>
            <person name="Jiang J."/>
            <person name="Wang Q."/>
            <person name="Zhang B."/>
            <person name="Ji P."/>
            <person name="Sakyi L.B."/>
            <person name="Cui X."/>
            <person name="Yuan T."/>
            <person name="Jiang B."/>
            <person name="Yang W."/>
            <person name="Lam T.T.-Y."/>
            <person name="Chang Q."/>
            <person name="Ding S."/>
            <person name="Wang X."/>
            <person name="Zhu J."/>
            <person name="Ruan X."/>
            <person name="Zhao L."/>
            <person name="Wei J."/>
            <person name="Que T."/>
            <person name="Du C."/>
            <person name="Cheng J."/>
            <person name="Dai P."/>
            <person name="Han X."/>
            <person name="Huang E."/>
            <person name="Gao Y."/>
            <person name="Liu J."/>
            <person name="Shao H."/>
            <person name="Ye R."/>
            <person name="Li L."/>
            <person name="Wei W."/>
            <person name="Wang X."/>
            <person name="Wang C."/>
            <person name="Huo Q."/>
            <person name="Li W."/>
            <person name="Guo W."/>
            <person name="Chen H."/>
            <person name="Chen S."/>
            <person name="Zhou L."/>
            <person name="Zhou L."/>
            <person name="Ni X."/>
            <person name="Tian J."/>
            <person name="Zhou Y."/>
            <person name="Sheng Y."/>
            <person name="Liu T."/>
            <person name="Pan Y."/>
            <person name="Xia L."/>
            <person name="Li J."/>
            <person name="Zhao F."/>
            <person name="Cao W."/>
        </authorList>
    </citation>
    <scope>NUCLEOTIDE SEQUENCE</scope>
    <source>
        <strain evidence="1">Rmic-2018</strain>
        <tissue evidence="1">Larvae</tissue>
    </source>
</reference>
<dbReference type="AlphaFoldDB" id="A0A9J6DA83"/>
<evidence type="ECO:0000313" key="1">
    <source>
        <dbReference type="EMBL" id="KAH8018866.1"/>
    </source>
</evidence>
<proteinExistence type="predicted"/>
<sequence length="142" mass="15819">MLLKDHSIREPKIIETYSKLNLADAMNLLKNNNSLVPVMNGENGVSLASLFRSYTQTNLSKGAASASGDTLRELDLPVDRSATVLNFDMNELQYSPSSKDYADAQLHHILSDSMFKPSRKVSASRRTLLQAEAAKQLFRNLF</sequence>